<evidence type="ECO:0000313" key="3">
    <source>
        <dbReference type="Proteomes" id="UP000812961"/>
    </source>
</evidence>
<dbReference type="RefSeq" id="WP_220251696.1">
    <property type="nucleotide sequence ID" value="NZ_JAICCF010000003.1"/>
</dbReference>
<dbReference type="InterPro" id="IPR023902">
    <property type="entry name" value="Sporulation_SdpA"/>
</dbReference>
<dbReference type="Pfam" id="PF17418">
    <property type="entry name" value="SdpA"/>
    <property type="match status" value="1"/>
</dbReference>
<proteinExistence type="predicted"/>
<keyword evidence="1" id="KW-0812">Transmembrane</keyword>
<gene>
    <name evidence="2" type="ORF">K1Y79_18775</name>
</gene>
<evidence type="ECO:0000313" key="2">
    <source>
        <dbReference type="EMBL" id="MBW8686392.1"/>
    </source>
</evidence>
<keyword evidence="1" id="KW-0472">Membrane</keyword>
<feature type="transmembrane region" description="Helical" evidence="1">
    <location>
        <begin position="7"/>
        <end position="30"/>
    </location>
</feature>
<dbReference type="NCBIfam" id="TIGR04034">
    <property type="entry name" value="export_SdpA"/>
    <property type="match status" value="1"/>
</dbReference>
<keyword evidence="3" id="KW-1185">Reference proteome</keyword>
<protein>
    <submittedName>
        <fullName evidence="2">SdpA family antimicrobial peptide system protein</fullName>
    </submittedName>
</protein>
<name>A0ABS7GFC2_9BACT</name>
<comment type="caution">
    <text evidence="2">The sequence shown here is derived from an EMBL/GenBank/DDBJ whole genome shotgun (WGS) entry which is preliminary data.</text>
</comment>
<reference evidence="2 3" key="1">
    <citation type="submission" date="2021-08" db="EMBL/GenBank/DDBJ databases">
        <title>The genome sequence of Chitinophaga sp. B61.</title>
        <authorList>
            <person name="Zhang X."/>
        </authorList>
    </citation>
    <scope>NUCLEOTIDE SEQUENCE [LARGE SCALE GENOMIC DNA]</scope>
    <source>
        <strain evidence="2 3">B61</strain>
    </source>
</reference>
<dbReference type="EMBL" id="JAICCF010000003">
    <property type="protein sequence ID" value="MBW8686392.1"/>
    <property type="molecule type" value="Genomic_DNA"/>
</dbReference>
<dbReference type="Proteomes" id="UP000812961">
    <property type="component" value="Unassembled WGS sequence"/>
</dbReference>
<accession>A0ABS7GFC2</accession>
<sequence>MNETNRLRALLLVIAAVAAAIIVMIAINALPESAINRNETSRVNMVSLAPQGWAFFTRNAREEKYFIYQQQPDSSWQLASVPGASLRYLFGLNRKGRASSLELKGLVGQTTDSMWVNTNKKIEAFFSATATPLPVYAVKNRCPDPVFTGNILIQKRQLVPWAWANLNREVIMSSKVVKLYVQHVPAKH</sequence>
<evidence type="ECO:0000256" key="1">
    <source>
        <dbReference type="SAM" id="Phobius"/>
    </source>
</evidence>
<organism evidence="2 3">
    <name type="scientific">Chitinophaga rhizophila</name>
    <dbReference type="NCBI Taxonomy" id="2866212"/>
    <lineage>
        <taxon>Bacteria</taxon>
        <taxon>Pseudomonadati</taxon>
        <taxon>Bacteroidota</taxon>
        <taxon>Chitinophagia</taxon>
        <taxon>Chitinophagales</taxon>
        <taxon>Chitinophagaceae</taxon>
        <taxon>Chitinophaga</taxon>
    </lineage>
</organism>
<keyword evidence="1" id="KW-1133">Transmembrane helix</keyword>